<name>A0ACC0VBM5_9HYPO</name>
<proteinExistence type="predicted"/>
<evidence type="ECO:0000313" key="1">
    <source>
        <dbReference type="EMBL" id="KAI9903694.1"/>
    </source>
</evidence>
<organism evidence="1 2">
    <name type="scientific">Trichothecium roseum</name>
    <dbReference type="NCBI Taxonomy" id="47278"/>
    <lineage>
        <taxon>Eukaryota</taxon>
        <taxon>Fungi</taxon>
        <taxon>Dikarya</taxon>
        <taxon>Ascomycota</taxon>
        <taxon>Pezizomycotina</taxon>
        <taxon>Sordariomycetes</taxon>
        <taxon>Hypocreomycetidae</taxon>
        <taxon>Hypocreales</taxon>
        <taxon>Hypocreales incertae sedis</taxon>
        <taxon>Trichothecium</taxon>
    </lineage>
</organism>
<reference evidence="1" key="1">
    <citation type="submission" date="2022-10" db="EMBL/GenBank/DDBJ databases">
        <title>Complete Genome of Trichothecium roseum strain YXFP-22015, a Plant Pathogen Isolated from Citrus.</title>
        <authorList>
            <person name="Wang Y."/>
            <person name="Zhu L."/>
        </authorList>
    </citation>
    <scope>NUCLEOTIDE SEQUENCE</scope>
    <source>
        <strain evidence="1">YXFP-22015</strain>
    </source>
</reference>
<sequence>MSLLKKSHTLVAALTVAQLALPASASSNDTERTCWREEAVNSTRSAPFDVGGDFDDPWYLSTVISAGPRERLQDLNVRFLVSLPEGTIGSKAGNNSHVCLYIMDGRNKVNKVTNKDDDAQLDDTCDSVLSKKCRDALRDVMKPTEGEKCPTLGGETLKDACDGNIPGGWSTYAHNFSSHGDCEETNFPGLDLPDGYESVGFMGQSVAQAGDDFFGAYDAYSRESYPVLLQVKASGRDEFEPFLGCLPPDQVVDGSRVPEGKFPHSAAPGRAGAWAPLLSAAVVVALTVSLAV</sequence>
<protein>
    <submittedName>
        <fullName evidence="1">Uncharacterized protein</fullName>
    </submittedName>
</protein>
<dbReference type="EMBL" id="CM047940">
    <property type="protein sequence ID" value="KAI9903694.1"/>
    <property type="molecule type" value="Genomic_DNA"/>
</dbReference>
<dbReference type="Proteomes" id="UP001163324">
    <property type="component" value="Chromosome 1"/>
</dbReference>
<keyword evidence="2" id="KW-1185">Reference proteome</keyword>
<evidence type="ECO:0000313" key="2">
    <source>
        <dbReference type="Proteomes" id="UP001163324"/>
    </source>
</evidence>
<comment type="caution">
    <text evidence="1">The sequence shown here is derived from an EMBL/GenBank/DDBJ whole genome shotgun (WGS) entry which is preliminary data.</text>
</comment>
<gene>
    <name evidence="1" type="ORF">N3K66_000223</name>
</gene>
<accession>A0ACC0VBM5</accession>